<protein>
    <recommendedName>
        <fullName evidence="3 6">Mediator of RNA polymerase II transcription subunit 20</fullName>
    </recommendedName>
    <alternativeName>
        <fullName evidence="5 6">Mediator complex subunit 20</fullName>
    </alternativeName>
</protein>
<comment type="subunit">
    <text evidence="6">Component of the Mediator complex.</text>
</comment>
<comment type="similarity">
    <text evidence="2 6">Belongs to the Mediator complex subunit 20 family.</text>
</comment>
<proteinExistence type="inferred from homology"/>
<dbReference type="Pfam" id="PF08612">
    <property type="entry name" value="Med20"/>
    <property type="match status" value="1"/>
</dbReference>
<organism evidence="7">
    <name type="scientific">Hyalella azteca</name>
    <name type="common">Amphipod</name>
    <dbReference type="NCBI Taxonomy" id="294128"/>
    <lineage>
        <taxon>Eukaryota</taxon>
        <taxon>Metazoa</taxon>
        <taxon>Ecdysozoa</taxon>
        <taxon>Arthropoda</taxon>
        <taxon>Crustacea</taxon>
        <taxon>Multicrustacea</taxon>
        <taxon>Malacostraca</taxon>
        <taxon>Eumalacostraca</taxon>
        <taxon>Peracarida</taxon>
        <taxon>Amphipoda</taxon>
        <taxon>Senticaudata</taxon>
        <taxon>Talitrida</taxon>
        <taxon>Talitroidea</taxon>
        <taxon>Hyalellidae</taxon>
        <taxon>Hyalella</taxon>
    </lineage>
</organism>
<evidence type="ECO:0000256" key="1">
    <source>
        <dbReference type="ARBA" id="ARBA00004123"/>
    </source>
</evidence>
<evidence type="ECO:0000256" key="5">
    <source>
        <dbReference type="ARBA" id="ARBA00031954"/>
    </source>
</evidence>
<evidence type="ECO:0000256" key="3">
    <source>
        <dbReference type="ARBA" id="ARBA00019690"/>
    </source>
</evidence>
<evidence type="ECO:0000313" key="7">
    <source>
        <dbReference type="EMBL" id="KAA0188948.1"/>
    </source>
</evidence>
<reference evidence="7" key="3">
    <citation type="submission" date="2019-06" db="EMBL/GenBank/DDBJ databases">
        <authorList>
            <person name="Poynton C."/>
            <person name="Hasenbein S."/>
            <person name="Benoit J.B."/>
            <person name="Sepulveda M.S."/>
            <person name="Poelchau M.F."/>
            <person name="Murali S.C."/>
            <person name="Chen S."/>
            <person name="Glastad K.M."/>
            <person name="Werren J.H."/>
            <person name="Vineis J.H."/>
            <person name="Bowen J.L."/>
            <person name="Friedrich M."/>
            <person name="Jones J."/>
            <person name="Robertson H.M."/>
            <person name="Feyereisen R."/>
            <person name="Mechler-Hickson A."/>
            <person name="Mathers N."/>
            <person name="Lee C.E."/>
            <person name="Colbourne J.K."/>
            <person name="Biales A."/>
            <person name="Johnston J.S."/>
            <person name="Wellborn G.A."/>
            <person name="Rosendale A.J."/>
            <person name="Cridge A.G."/>
            <person name="Munoz-Torres M.C."/>
            <person name="Bain P.A."/>
            <person name="Manny A.R."/>
            <person name="Major K.M."/>
            <person name="Lambert F.N."/>
            <person name="Vulpe C.D."/>
            <person name="Tuck P."/>
            <person name="Blalock B.J."/>
            <person name="Lin Y.-Y."/>
            <person name="Smith M.E."/>
            <person name="Ochoa-Acuna H."/>
            <person name="Chen M.-J.M."/>
            <person name="Childers C.P."/>
            <person name="Qu J."/>
            <person name="Dugan S."/>
            <person name="Lee S.L."/>
            <person name="Chao H."/>
            <person name="Dinh H."/>
            <person name="Han Y."/>
            <person name="Doddapaneni H."/>
            <person name="Worley K.C."/>
            <person name="Muzny D.M."/>
            <person name="Gibbs R.A."/>
            <person name="Richards S."/>
        </authorList>
    </citation>
    <scope>NUCLEOTIDE SEQUENCE</scope>
    <source>
        <strain evidence="7">HAZT.00-mixed</strain>
        <tissue evidence="7">Whole organism</tissue>
    </source>
</reference>
<keyword evidence="4 6" id="KW-0539">Nucleus</keyword>
<comment type="subcellular location">
    <subcellularLocation>
        <location evidence="1 6">Nucleus</location>
    </subcellularLocation>
</comment>
<dbReference type="AlphaFoldDB" id="A0A6A0GVA6"/>
<dbReference type="PANTHER" id="PTHR12465">
    <property type="entry name" value="UBIQUITIN SPECIFIC PROTEASE HOMOLOG 49"/>
    <property type="match status" value="1"/>
</dbReference>
<keyword evidence="6" id="KW-0805">Transcription regulation</keyword>
<sequence length="251" mass="27988">MPFAITQLQTFPDAFRYGYKEVEKLHTRIAHLGAQPNGVFQVDCDTYYMNQQNSQFNDIPGSGSTVNKKLHILHNTETPASTYAIIESPGKQVTLCADLMFDLLLPRLSHMYTAKKNLKVETKGTRFTVSDFIVKIGSVSMSSGQYKGILVEVEYLACSVPALCWPILREFLQSFMGFCVSSQPPPYLQVPALVLHSLFPCEARFQQVQGPQDTMQQYLEKFNEFRESSAYPVTGSLSASQPGTTSTSTPS</sequence>
<dbReference type="PANTHER" id="PTHR12465:SF0">
    <property type="entry name" value="MEDIATOR OF RNA POLYMERASE II TRANSCRIPTION SUBUNIT 20"/>
    <property type="match status" value="1"/>
</dbReference>
<keyword evidence="6" id="KW-0804">Transcription</keyword>
<dbReference type="InterPro" id="IPR013921">
    <property type="entry name" value="Mediator_Med20"/>
</dbReference>
<dbReference type="OrthoDB" id="1854899at2759"/>
<accession>A0A6A0GVA6</accession>
<reference evidence="7" key="1">
    <citation type="submission" date="2014-08" db="EMBL/GenBank/DDBJ databases">
        <authorList>
            <person name="Murali S."/>
            <person name="Richards S."/>
            <person name="Bandaranaike D."/>
            <person name="Bellair M."/>
            <person name="Blankenburg K."/>
            <person name="Chao H."/>
            <person name="Dinh H."/>
            <person name="Doddapaneni H."/>
            <person name="Dugan-Rocha S."/>
            <person name="Elkadiri S."/>
            <person name="Gnanaolivu R."/>
            <person name="Hughes D."/>
            <person name="Lee S."/>
            <person name="Li M."/>
            <person name="Ming W."/>
            <person name="Munidasa M."/>
            <person name="Muniz J."/>
            <person name="Nguyen L."/>
            <person name="Osuji N."/>
            <person name="Pu L.-L."/>
            <person name="Puazo M."/>
            <person name="Skinner E."/>
            <person name="Qu C."/>
            <person name="Quiroz J."/>
            <person name="Raj R."/>
            <person name="Weissenberger G."/>
            <person name="Xin Y."/>
            <person name="Zou X."/>
            <person name="Han Y."/>
            <person name="Worley K."/>
            <person name="Muzny D."/>
            <person name="Gibbs R."/>
        </authorList>
    </citation>
    <scope>NUCLEOTIDE SEQUENCE</scope>
    <source>
        <strain evidence="7">HAZT.00-mixed</strain>
        <tissue evidence="7">Whole organism</tissue>
    </source>
</reference>
<comment type="function">
    <text evidence="6">Component of the Mediator complex, a coactivator involved in the regulated transcription of nearly all RNA polymerase II-dependent genes. Mediator functions as a bridge to convey information from gene-specific regulatory proteins to the basal RNA polymerase II transcription machinery. Mediator is recruited to promoters by direct interactions with regulatory proteins and serves as a scaffold for the assembly of a functional preinitiation complex with RNA polymerase II and the general transcription factors.</text>
</comment>
<evidence type="ECO:0000256" key="2">
    <source>
        <dbReference type="ARBA" id="ARBA00010743"/>
    </source>
</evidence>
<gene>
    <name evidence="6" type="primary">MED20</name>
    <name evidence="7" type="ORF">HAZT_HAZT003562</name>
</gene>
<evidence type="ECO:0000256" key="6">
    <source>
        <dbReference type="RuleBase" id="RU364152"/>
    </source>
</evidence>
<keyword evidence="6" id="KW-0010">Activator</keyword>
<dbReference type="EMBL" id="JQDR03013914">
    <property type="protein sequence ID" value="KAA0188948.1"/>
    <property type="molecule type" value="Genomic_DNA"/>
</dbReference>
<dbReference type="GO" id="GO:0003713">
    <property type="term" value="F:transcription coactivator activity"/>
    <property type="evidence" value="ECO:0007669"/>
    <property type="project" value="TreeGrafter"/>
</dbReference>
<evidence type="ECO:0000256" key="4">
    <source>
        <dbReference type="ARBA" id="ARBA00023242"/>
    </source>
</evidence>
<dbReference type="GO" id="GO:0016592">
    <property type="term" value="C:mediator complex"/>
    <property type="evidence" value="ECO:0007669"/>
    <property type="project" value="InterPro"/>
</dbReference>
<comment type="caution">
    <text evidence="7">The sequence shown here is derived from an EMBL/GenBank/DDBJ whole genome shotgun (WGS) entry which is preliminary data.</text>
</comment>
<name>A0A6A0GVA6_HYAAZ</name>
<dbReference type="Proteomes" id="UP000711488">
    <property type="component" value="Unassembled WGS sequence"/>
</dbReference>
<reference evidence="7" key="2">
    <citation type="journal article" date="2018" name="Environ. Sci. Technol.">
        <title>The Toxicogenome of Hyalella azteca: A Model for Sediment Ecotoxicology and Evolutionary Toxicology.</title>
        <authorList>
            <person name="Poynton H.C."/>
            <person name="Hasenbein S."/>
            <person name="Benoit J.B."/>
            <person name="Sepulveda M.S."/>
            <person name="Poelchau M.F."/>
            <person name="Hughes D.S.T."/>
            <person name="Murali S.C."/>
            <person name="Chen S."/>
            <person name="Glastad K.M."/>
            <person name="Goodisman M.A.D."/>
            <person name="Werren J.H."/>
            <person name="Vineis J.H."/>
            <person name="Bowen J.L."/>
            <person name="Friedrich M."/>
            <person name="Jones J."/>
            <person name="Robertson H.M."/>
            <person name="Feyereisen R."/>
            <person name="Mechler-Hickson A."/>
            <person name="Mathers N."/>
            <person name="Lee C.E."/>
            <person name="Colbourne J.K."/>
            <person name="Biales A."/>
            <person name="Johnston J.S."/>
            <person name="Wellborn G.A."/>
            <person name="Rosendale A.J."/>
            <person name="Cridge A.G."/>
            <person name="Munoz-Torres M.C."/>
            <person name="Bain P.A."/>
            <person name="Manny A.R."/>
            <person name="Major K.M."/>
            <person name="Lambert F.N."/>
            <person name="Vulpe C.D."/>
            <person name="Tuck P."/>
            <person name="Blalock B.J."/>
            <person name="Lin Y.Y."/>
            <person name="Smith M.E."/>
            <person name="Ochoa-Acuna H."/>
            <person name="Chen M.M."/>
            <person name="Childers C.P."/>
            <person name="Qu J."/>
            <person name="Dugan S."/>
            <person name="Lee S.L."/>
            <person name="Chao H."/>
            <person name="Dinh H."/>
            <person name="Han Y."/>
            <person name="Doddapaneni H."/>
            <person name="Worley K.C."/>
            <person name="Muzny D.M."/>
            <person name="Gibbs R.A."/>
            <person name="Richards S."/>
        </authorList>
    </citation>
    <scope>NUCLEOTIDE SEQUENCE</scope>
    <source>
        <strain evidence="7">HAZT.00-mixed</strain>
        <tissue evidence="7">Whole organism</tissue>
    </source>
</reference>
<dbReference type="GO" id="GO:0006357">
    <property type="term" value="P:regulation of transcription by RNA polymerase II"/>
    <property type="evidence" value="ECO:0007669"/>
    <property type="project" value="InterPro"/>
</dbReference>